<evidence type="ECO:0000256" key="1">
    <source>
        <dbReference type="ARBA" id="ARBA00004340"/>
    </source>
</evidence>
<protein>
    <recommendedName>
        <fullName evidence="4">Crinkler effector protein N-terminal domain-containing protein</fullName>
    </recommendedName>
</protein>
<dbReference type="AlphaFoldDB" id="A0A1Y2AHT1"/>
<dbReference type="Pfam" id="PF20147">
    <property type="entry name" value="Crinkler"/>
    <property type="match status" value="1"/>
</dbReference>
<dbReference type="Proteomes" id="UP000193642">
    <property type="component" value="Unassembled WGS sequence"/>
</dbReference>
<comment type="caution">
    <text evidence="5">The sequence shown here is derived from an EMBL/GenBank/DDBJ whole genome shotgun (WGS) entry which is preliminary data.</text>
</comment>
<evidence type="ECO:0000259" key="4">
    <source>
        <dbReference type="Pfam" id="PF20147"/>
    </source>
</evidence>
<evidence type="ECO:0000313" key="6">
    <source>
        <dbReference type="Proteomes" id="UP000193642"/>
    </source>
</evidence>
<gene>
    <name evidence="5" type="ORF">BCR33DRAFT_861585</name>
</gene>
<reference evidence="5 6" key="1">
    <citation type="submission" date="2016-07" db="EMBL/GenBank/DDBJ databases">
        <title>Pervasive Adenine N6-methylation of Active Genes in Fungi.</title>
        <authorList>
            <consortium name="DOE Joint Genome Institute"/>
            <person name="Mondo S.J."/>
            <person name="Dannebaum R.O."/>
            <person name="Kuo R.C."/>
            <person name="Labutti K."/>
            <person name="Haridas S."/>
            <person name="Kuo A."/>
            <person name="Salamov A."/>
            <person name="Ahrendt S.R."/>
            <person name="Lipzen A."/>
            <person name="Sullivan W."/>
            <person name="Andreopoulos W.B."/>
            <person name="Clum A."/>
            <person name="Lindquist E."/>
            <person name="Daum C."/>
            <person name="Ramamoorthy G.K."/>
            <person name="Gryganskyi A."/>
            <person name="Culley D."/>
            <person name="Magnuson J.K."/>
            <person name="James T.Y."/>
            <person name="O'Malley M.A."/>
            <person name="Stajich J.E."/>
            <person name="Spatafora J.W."/>
            <person name="Visel A."/>
            <person name="Grigoriev I.V."/>
        </authorList>
    </citation>
    <scope>NUCLEOTIDE SEQUENCE [LARGE SCALE GENOMIC DNA]</scope>
    <source>
        <strain evidence="5 6">JEL800</strain>
    </source>
</reference>
<name>A0A1Y2AHT1_9FUNG</name>
<dbReference type="GO" id="GO:0005576">
    <property type="term" value="C:extracellular region"/>
    <property type="evidence" value="ECO:0007669"/>
    <property type="project" value="UniProtKB-SubCell"/>
</dbReference>
<sequence length="240" mass="26692">MLTIFCVLSTDANLTAFHVDIEGSLTVEHLKDAIRLKRRFRLRDLNTADLTLVRVFKGDVGGFTAEELGASKETMDQAYTEDEDEDDAVDSDHGYQKSVFGSTSGTCKTYNSGRQIFTGFAGFDIRSSQFCLRSNPARVGVGPESCFRILRIVLNPWFQFLHPKWKGFRWIGIGFRNAGGFVGLARFVSEYLPKTLDLQDFKILEGFGVEYLLKTQVSSDLKRFGGFGVNPSNPAISAAS</sequence>
<keyword evidence="6" id="KW-1185">Reference proteome</keyword>
<keyword evidence="3" id="KW-0964">Secreted</keyword>
<feature type="domain" description="Crinkler effector protein N-terminal" evidence="4">
    <location>
        <begin position="2"/>
        <end position="100"/>
    </location>
</feature>
<evidence type="ECO:0000313" key="5">
    <source>
        <dbReference type="EMBL" id="ORY22149.1"/>
    </source>
</evidence>
<comment type="subcellular location">
    <subcellularLocation>
        <location evidence="1">Host cell</location>
    </subcellularLocation>
    <subcellularLocation>
        <location evidence="2">Secreted</location>
    </subcellularLocation>
</comment>
<organism evidence="5 6">
    <name type="scientific">Rhizoclosmatium globosum</name>
    <dbReference type="NCBI Taxonomy" id="329046"/>
    <lineage>
        <taxon>Eukaryota</taxon>
        <taxon>Fungi</taxon>
        <taxon>Fungi incertae sedis</taxon>
        <taxon>Chytridiomycota</taxon>
        <taxon>Chytridiomycota incertae sedis</taxon>
        <taxon>Chytridiomycetes</taxon>
        <taxon>Chytridiales</taxon>
        <taxon>Chytriomycetaceae</taxon>
        <taxon>Rhizoclosmatium</taxon>
    </lineage>
</organism>
<evidence type="ECO:0000256" key="3">
    <source>
        <dbReference type="ARBA" id="ARBA00022525"/>
    </source>
</evidence>
<evidence type="ECO:0000256" key="2">
    <source>
        <dbReference type="ARBA" id="ARBA00004613"/>
    </source>
</evidence>
<dbReference type="EMBL" id="MCGO01000186">
    <property type="protein sequence ID" value="ORY22149.1"/>
    <property type="molecule type" value="Genomic_DNA"/>
</dbReference>
<proteinExistence type="predicted"/>
<dbReference type="OrthoDB" id="2151776at2759"/>
<dbReference type="InterPro" id="IPR045379">
    <property type="entry name" value="Crinkler_N"/>
</dbReference>
<accession>A0A1Y2AHT1</accession>
<dbReference type="GO" id="GO:0043657">
    <property type="term" value="C:host cell"/>
    <property type="evidence" value="ECO:0007669"/>
    <property type="project" value="UniProtKB-SubCell"/>
</dbReference>